<dbReference type="Proteomes" id="UP001162483">
    <property type="component" value="Unassembled WGS sequence"/>
</dbReference>
<protein>
    <submittedName>
        <fullName evidence="2">Uncharacterized protein</fullName>
    </submittedName>
</protein>
<accession>A0ABN9CGR1</accession>
<gene>
    <name evidence="2" type="ORF">SPARVUS_LOCUS5041063</name>
</gene>
<keyword evidence="3" id="KW-1185">Reference proteome</keyword>
<proteinExistence type="predicted"/>
<evidence type="ECO:0000256" key="1">
    <source>
        <dbReference type="SAM" id="MobiDB-lite"/>
    </source>
</evidence>
<evidence type="ECO:0000313" key="2">
    <source>
        <dbReference type="EMBL" id="CAI9559295.1"/>
    </source>
</evidence>
<feature type="region of interest" description="Disordered" evidence="1">
    <location>
        <begin position="75"/>
        <end position="96"/>
    </location>
</feature>
<reference evidence="2" key="1">
    <citation type="submission" date="2023-05" db="EMBL/GenBank/DDBJ databases">
        <authorList>
            <person name="Stuckert A."/>
        </authorList>
    </citation>
    <scope>NUCLEOTIDE SEQUENCE</scope>
</reference>
<comment type="caution">
    <text evidence="2">The sequence shown here is derived from an EMBL/GenBank/DDBJ whole genome shotgun (WGS) entry which is preliminary data.</text>
</comment>
<feature type="non-terminal residue" evidence="2">
    <location>
        <position position="1"/>
    </location>
</feature>
<evidence type="ECO:0000313" key="3">
    <source>
        <dbReference type="Proteomes" id="UP001162483"/>
    </source>
</evidence>
<dbReference type="EMBL" id="CATNWA010010072">
    <property type="protein sequence ID" value="CAI9559295.1"/>
    <property type="molecule type" value="Genomic_DNA"/>
</dbReference>
<organism evidence="2 3">
    <name type="scientific">Staurois parvus</name>
    <dbReference type="NCBI Taxonomy" id="386267"/>
    <lineage>
        <taxon>Eukaryota</taxon>
        <taxon>Metazoa</taxon>
        <taxon>Chordata</taxon>
        <taxon>Craniata</taxon>
        <taxon>Vertebrata</taxon>
        <taxon>Euteleostomi</taxon>
        <taxon>Amphibia</taxon>
        <taxon>Batrachia</taxon>
        <taxon>Anura</taxon>
        <taxon>Neobatrachia</taxon>
        <taxon>Ranoidea</taxon>
        <taxon>Ranidae</taxon>
        <taxon>Staurois</taxon>
    </lineage>
</organism>
<name>A0ABN9CGR1_9NEOB</name>
<sequence>WLNSGHRVIWQGSGLRINRHDSGHPGHQVPGLSGSTAGTGVTRHQWGHRVHQAFGSSGSTAGIGSPGRRRRALESPGIRSFGSPAAQPRHLARQLGTRVTRSTTAALSQLARQRAPDQVPRGIIWINSGHRVNWPKIWIISAGSVHHAG</sequence>